<dbReference type="RefSeq" id="WP_141855871.1">
    <property type="nucleotide sequence ID" value="NZ_BAAAKA010000028.1"/>
</dbReference>
<evidence type="ECO:0000256" key="1">
    <source>
        <dbReference type="SAM" id="Phobius"/>
    </source>
</evidence>
<name>A0A542ET62_9ACTN</name>
<comment type="caution">
    <text evidence="2">The sequence shown here is derived from an EMBL/GenBank/DDBJ whole genome shotgun (WGS) entry which is preliminary data.</text>
</comment>
<reference evidence="2 3" key="1">
    <citation type="submission" date="2019-06" db="EMBL/GenBank/DDBJ databases">
        <title>Sequencing the genomes of 1000 actinobacteria strains.</title>
        <authorList>
            <person name="Klenk H.-P."/>
        </authorList>
    </citation>
    <scope>NUCLEOTIDE SEQUENCE [LARGE SCALE GENOMIC DNA]</scope>
    <source>
        <strain evidence="2 3">DSM 17305</strain>
    </source>
</reference>
<feature type="transmembrane region" description="Helical" evidence="1">
    <location>
        <begin position="39"/>
        <end position="59"/>
    </location>
</feature>
<evidence type="ECO:0000313" key="2">
    <source>
        <dbReference type="EMBL" id="TQJ18542.1"/>
    </source>
</evidence>
<keyword evidence="1" id="KW-0472">Membrane</keyword>
<accession>A0A542ET62</accession>
<gene>
    <name evidence="2" type="ORF">FB475_2688</name>
</gene>
<protein>
    <submittedName>
        <fullName evidence="2">Uncharacterized protein</fullName>
    </submittedName>
</protein>
<organism evidence="2 3">
    <name type="scientific">Kribbella jejuensis</name>
    <dbReference type="NCBI Taxonomy" id="236068"/>
    <lineage>
        <taxon>Bacteria</taxon>
        <taxon>Bacillati</taxon>
        <taxon>Actinomycetota</taxon>
        <taxon>Actinomycetes</taxon>
        <taxon>Propionibacteriales</taxon>
        <taxon>Kribbellaceae</taxon>
        <taxon>Kribbella</taxon>
    </lineage>
</organism>
<dbReference type="AlphaFoldDB" id="A0A542ET62"/>
<evidence type="ECO:0000313" key="3">
    <source>
        <dbReference type="Proteomes" id="UP000316298"/>
    </source>
</evidence>
<proteinExistence type="predicted"/>
<keyword evidence="3" id="KW-1185">Reference proteome</keyword>
<sequence length="204" mass="20740">MPELQEDLQALADRRAAESTGDFESVLVAAKTRKRRRTAGLTVIGAAAVVAAVAIIPTLRPASNNAPVAGSPVPTNAVAPPVVGTQPSTSALPKVAGPLALRTSTVASGAQFVVAFPDKAVRAATFALFSAAKPDEQLYTLVAKVPGDPMTPYSFKLAGEMGIGLPSYTGAGPYTLAVPKGLPAGAYQVCTLTGARLCSPLTVK</sequence>
<keyword evidence="1" id="KW-1133">Transmembrane helix</keyword>
<keyword evidence="1" id="KW-0812">Transmembrane</keyword>
<dbReference type="EMBL" id="VFMM01000001">
    <property type="protein sequence ID" value="TQJ18542.1"/>
    <property type="molecule type" value="Genomic_DNA"/>
</dbReference>
<dbReference type="Proteomes" id="UP000316298">
    <property type="component" value="Unassembled WGS sequence"/>
</dbReference>
<dbReference type="OrthoDB" id="3819874at2"/>